<evidence type="ECO:0000313" key="4">
    <source>
        <dbReference type="EMBL" id="POW03609.1"/>
    </source>
</evidence>
<dbReference type="OrthoDB" id="2537480at2759"/>
<dbReference type="InterPro" id="IPR008258">
    <property type="entry name" value="Transglycosylase_SLT_dom_1"/>
</dbReference>
<feature type="compositionally biased region" description="Basic residues" evidence="1">
    <location>
        <begin position="89"/>
        <end position="98"/>
    </location>
</feature>
<dbReference type="EMBL" id="PKSM01000195">
    <property type="protein sequence ID" value="POW03609.1"/>
    <property type="molecule type" value="Genomic_DNA"/>
</dbReference>
<evidence type="ECO:0000259" key="3">
    <source>
        <dbReference type="Pfam" id="PF01464"/>
    </source>
</evidence>
<dbReference type="Pfam" id="PF01464">
    <property type="entry name" value="SLT"/>
    <property type="match status" value="1"/>
</dbReference>
<comment type="caution">
    <text evidence="4">The sequence shown here is derived from an EMBL/GenBank/DDBJ whole genome shotgun (WGS) entry which is preliminary data.</text>
</comment>
<organism evidence="4 5">
    <name type="scientific">Puccinia striiformis</name>
    <dbReference type="NCBI Taxonomy" id="27350"/>
    <lineage>
        <taxon>Eukaryota</taxon>
        <taxon>Fungi</taxon>
        <taxon>Dikarya</taxon>
        <taxon>Basidiomycota</taxon>
        <taxon>Pucciniomycotina</taxon>
        <taxon>Pucciniomycetes</taxon>
        <taxon>Pucciniales</taxon>
        <taxon>Pucciniaceae</taxon>
        <taxon>Puccinia</taxon>
    </lineage>
</organism>
<sequence length="338" mass="36809">PCALVRQFSRLFFTLVLASFLFSSLASDLGQTSQLSYPKLLPRAINDQVTDHLKTYRKTTTHKLKKIHRQNTQHHKKQKAKKSCQSTHHVAKTQHKKSQTNNYASQKYLLPSQSQTISSIVHVTSVCGSAQPTRSITESSGPNGSESFLNCGISGDGWKPAHVTMPMITHISLDQEPAKSTFAPCQKFRPLFEKHGNAHGIPPIFLAAFAMQESSCRPDVIGDQGGAFGLMQITKDKCGGAPGGNCADPDYNIEMGAKTFASGLSGANGNVLVALGGYNGWTPGLTKAKAMEAKKNGCCVCQQNLDYLHQFLNAWIQGVDPQVRRLGKFRNLDTCGES</sequence>
<evidence type="ECO:0000313" key="5">
    <source>
        <dbReference type="Proteomes" id="UP000238274"/>
    </source>
</evidence>
<feature type="signal peptide" evidence="2">
    <location>
        <begin position="1"/>
        <end position="26"/>
    </location>
</feature>
<feature type="chain" id="PRO_5015404966" description="Transglycosylase SLT domain-containing protein" evidence="2">
    <location>
        <begin position="27"/>
        <end position="338"/>
    </location>
</feature>
<dbReference type="SUPFAM" id="SSF53955">
    <property type="entry name" value="Lysozyme-like"/>
    <property type="match status" value="1"/>
</dbReference>
<reference evidence="5" key="3">
    <citation type="journal article" date="2018" name="Mol. Plant Microbe Interact.">
        <title>Genome sequence resources for the wheat stripe rust pathogen (Puccinia striiformis f. sp. tritici) and the barley stripe rust pathogen (Puccinia striiformis f. sp. hordei).</title>
        <authorList>
            <person name="Xia C."/>
            <person name="Wang M."/>
            <person name="Yin C."/>
            <person name="Cornejo O.E."/>
            <person name="Hulbert S.H."/>
            <person name="Chen X."/>
        </authorList>
    </citation>
    <scope>NUCLEOTIDE SEQUENCE [LARGE SCALE GENOMIC DNA]</scope>
    <source>
        <strain evidence="5">93TX-2</strain>
    </source>
</reference>
<reference evidence="5" key="2">
    <citation type="journal article" date="2018" name="BMC Genomics">
        <title>Genomic insights into host adaptation between the wheat stripe rust pathogen (Puccinia striiformis f. sp. tritici) and the barley stripe rust pathogen (Puccinia striiformis f. sp. hordei).</title>
        <authorList>
            <person name="Xia C."/>
            <person name="Wang M."/>
            <person name="Yin C."/>
            <person name="Cornejo O.E."/>
            <person name="Hulbert S.H."/>
            <person name="Chen X."/>
        </authorList>
    </citation>
    <scope>NUCLEOTIDE SEQUENCE [LARGE SCALE GENOMIC DNA]</scope>
    <source>
        <strain evidence="5">93TX-2</strain>
    </source>
</reference>
<dbReference type="InterPro" id="IPR023346">
    <property type="entry name" value="Lysozyme-like_dom_sf"/>
</dbReference>
<feature type="domain" description="Transglycosylase SLT" evidence="3">
    <location>
        <begin position="191"/>
        <end position="289"/>
    </location>
</feature>
<dbReference type="VEuPathDB" id="FungiDB:PSTT_11587"/>
<gene>
    <name evidence="4" type="ORF">PSHT_11598</name>
</gene>
<proteinExistence type="predicted"/>
<evidence type="ECO:0000256" key="2">
    <source>
        <dbReference type="SAM" id="SignalP"/>
    </source>
</evidence>
<feature type="region of interest" description="Disordered" evidence="1">
    <location>
        <begin position="67"/>
        <end position="102"/>
    </location>
</feature>
<dbReference type="VEuPathDB" id="FungiDB:PSHT_11598"/>
<dbReference type="AlphaFoldDB" id="A0A2S4V254"/>
<feature type="non-terminal residue" evidence="4">
    <location>
        <position position="1"/>
    </location>
</feature>
<keyword evidence="5" id="KW-1185">Reference proteome</keyword>
<accession>A0A2S4V254</accession>
<feature type="compositionally biased region" description="Basic residues" evidence="1">
    <location>
        <begin position="67"/>
        <end position="82"/>
    </location>
</feature>
<reference evidence="4 5" key="1">
    <citation type="submission" date="2017-12" db="EMBL/GenBank/DDBJ databases">
        <title>Gene loss provides genomic basis for host adaptation in cereal stripe rust fungi.</title>
        <authorList>
            <person name="Xia C."/>
        </authorList>
    </citation>
    <scope>NUCLEOTIDE SEQUENCE [LARGE SCALE GENOMIC DNA]</scope>
    <source>
        <strain evidence="4 5">93TX-2</strain>
    </source>
</reference>
<keyword evidence="2" id="KW-0732">Signal</keyword>
<dbReference type="Gene3D" id="1.10.530.10">
    <property type="match status" value="1"/>
</dbReference>
<protein>
    <recommendedName>
        <fullName evidence="3">Transglycosylase SLT domain-containing protein</fullName>
    </recommendedName>
</protein>
<evidence type="ECO:0000256" key="1">
    <source>
        <dbReference type="SAM" id="MobiDB-lite"/>
    </source>
</evidence>
<name>A0A2S4V254_9BASI</name>
<dbReference type="Proteomes" id="UP000238274">
    <property type="component" value="Unassembled WGS sequence"/>
</dbReference>